<sequence length="567" mass="60903">MKNRAFVKIMMVTGVLGLTACGGSDSDETGNVPVPSEPVAEAMVQKSVEELTLLDVNNLTLNAASIQILSDEEWKKLQASSLKTATNASTADDSEQLFPPINSLPTATHFKGQSYLANAQGIVKLPKLAAGTYYVLVTKNGQSAVSAFLIHPKNTNKSIVLNVVLNCLDQDCQTLSDAPVNDAVVGTLSGQVIYKGKPLANAQVALSGGAATNGAFVSAITDANGYFTLSFNVSNTLLEALKNATLTISSAGTNTMTKKVTVIASSASGYQFEVLPETTSADAVWRETFEADSTTRNAWTSSQPSVANVDWQLLNKGHNIRNNQVNQRVRLAPNDQSQGKVPEPLQGNTAYWYGDKVNGNFIGALSDSSTAPEFDGGTSQHDNRGELISPVINLSQYQAPLSLSFKTWWEIESVNPNNQGFDLMNILVSTDGGNSFKTLARLNPLADPSSAYDRAPIPYSNLGFNLAPAAVQQEAISLDEYAGKANVQLKFQFRTVDGLYNGFRGWMIDDVVIQKKAGTFPLFDGVSFDENSDSFSQDYSGVAAKQAGVLLKSTKSYARWADEPQRK</sequence>
<keyword evidence="1" id="KW-0378">Hydrolase</keyword>
<reference evidence="1" key="4">
    <citation type="journal article" date="2022" name="Sci. Total Environ.">
        <title>Prevalence, transmission, and molecular epidemiology of tet(X)-positive bacteria among humans, animals, and environmental niches in China: An epidemiological, and genomic-based study.</title>
        <authorList>
            <person name="Dong N."/>
            <person name="Zeng Y."/>
            <person name="Cai C."/>
            <person name="Sun C."/>
            <person name="Lu J."/>
            <person name="Liu C."/>
            <person name="Zhou H."/>
            <person name="Sun Q."/>
            <person name="Shu L."/>
            <person name="Wang H."/>
            <person name="Wang Y."/>
            <person name="Wang S."/>
            <person name="Wu C."/>
            <person name="Chan E.W."/>
            <person name="Chen G."/>
            <person name="Shen Z."/>
            <person name="Chen S."/>
            <person name="Zhang R."/>
        </authorList>
    </citation>
    <scope>NUCLEOTIDE SEQUENCE</scope>
    <source>
        <strain evidence="1">DF49-4</strain>
    </source>
</reference>
<dbReference type="Gene3D" id="2.60.40.1120">
    <property type="entry name" value="Carboxypeptidase-like, regulatory domain"/>
    <property type="match status" value="1"/>
</dbReference>
<protein>
    <submittedName>
        <fullName evidence="1">Carboxypeptidase regulatory-like domain-containing protein</fullName>
    </submittedName>
</protein>
<reference evidence="2" key="3">
    <citation type="submission" date="2021-03" db="EMBL/GenBank/DDBJ databases">
        <authorList>
            <person name="Ma J."/>
        </authorList>
    </citation>
    <scope>NUCLEOTIDE SEQUENCE</scope>
    <source>
        <strain evidence="2">GX5</strain>
    </source>
</reference>
<name>A0AB35LWZ1_9GAMM</name>
<dbReference type="RefSeq" id="WP_131260656.1">
    <property type="nucleotide sequence ID" value="NZ_CP071766.1"/>
</dbReference>
<keyword evidence="1" id="KW-0121">Carboxypeptidase</keyword>
<dbReference type="AlphaFoldDB" id="A0AB35LWZ1"/>
<dbReference type="Proteomes" id="UP000663954">
    <property type="component" value="Chromosome"/>
</dbReference>
<evidence type="ECO:0000313" key="4">
    <source>
        <dbReference type="Proteomes" id="UP001174419"/>
    </source>
</evidence>
<evidence type="ECO:0000313" key="3">
    <source>
        <dbReference type="Proteomes" id="UP000663954"/>
    </source>
</evidence>
<dbReference type="SUPFAM" id="SSF49464">
    <property type="entry name" value="Carboxypeptidase regulatory domain-like"/>
    <property type="match status" value="1"/>
</dbReference>
<accession>A0AB35LWZ1</accession>
<evidence type="ECO:0000313" key="2">
    <source>
        <dbReference type="EMBL" id="QTD62037.1"/>
    </source>
</evidence>
<dbReference type="Gene3D" id="2.60.120.260">
    <property type="entry name" value="Galactose-binding domain-like"/>
    <property type="match status" value="1"/>
</dbReference>
<reference evidence="1" key="2">
    <citation type="submission" date="2020-06" db="EMBL/GenBank/DDBJ databases">
        <authorList>
            <person name="Dong N."/>
        </authorList>
    </citation>
    <scope>NUCLEOTIDE SEQUENCE</scope>
    <source>
        <strain evidence="1">DF49-4</strain>
    </source>
</reference>
<dbReference type="EMBL" id="CP071770">
    <property type="protein sequence ID" value="QTD62037.1"/>
    <property type="molecule type" value="Genomic_DNA"/>
</dbReference>
<proteinExistence type="predicted"/>
<reference evidence="2 3" key="1">
    <citation type="journal article" date="2020" name="Front. Cell. Infect. Microbiol.">
        <title>Characterization of Three Porcine Acinetobacter towneri Strains Co-Harboring tet(X3) and bla OXA-58.</title>
        <authorList>
            <person name="Ma J."/>
            <person name="Wang J."/>
            <person name="Feng J."/>
            <person name="Liu Y."/>
            <person name="Yang B."/>
            <person name="Li R."/>
            <person name="Bai L."/>
            <person name="He T."/>
            <person name="Wang X."/>
            <person name="Yang Z."/>
        </authorList>
    </citation>
    <scope>NUCLEOTIDE SEQUENCE [LARGE SCALE GENOMIC DNA]</scope>
    <source>
        <strain evidence="2 3">GX5</strain>
    </source>
</reference>
<dbReference type="InterPro" id="IPR008969">
    <property type="entry name" value="CarboxyPept-like_regulatory"/>
</dbReference>
<dbReference type="EMBL" id="JACANG010000001">
    <property type="protein sequence ID" value="MDM1717742.1"/>
    <property type="molecule type" value="Genomic_DNA"/>
</dbReference>
<keyword evidence="3" id="KW-1185">Reference proteome</keyword>
<dbReference type="PROSITE" id="PS51257">
    <property type="entry name" value="PROKAR_LIPOPROTEIN"/>
    <property type="match status" value="1"/>
</dbReference>
<dbReference type="Proteomes" id="UP001174419">
    <property type="component" value="Unassembled WGS sequence"/>
</dbReference>
<dbReference type="GeneID" id="64221703"/>
<organism evidence="1 4">
    <name type="scientific">Acinetobacter towneri</name>
    <dbReference type="NCBI Taxonomy" id="202956"/>
    <lineage>
        <taxon>Bacteria</taxon>
        <taxon>Pseudomonadati</taxon>
        <taxon>Pseudomonadota</taxon>
        <taxon>Gammaproteobacteria</taxon>
        <taxon>Moraxellales</taxon>
        <taxon>Moraxellaceae</taxon>
        <taxon>Acinetobacter</taxon>
    </lineage>
</organism>
<keyword evidence="1" id="KW-0645">Protease</keyword>
<evidence type="ECO:0000313" key="1">
    <source>
        <dbReference type="EMBL" id="MDM1717742.1"/>
    </source>
</evidence>
<gene>
    <name evidence="1" type="ORF">HX110_00965</name>
    <name evidence="2" type="ORF">J4G45_02270</name>
</gene>
<dbReference type="GO" id="GO:0004180">
    <property type="term" value="F:carboxypeptidase activity"/>
    <property type="evidence" value="ECO:0007669"/>
    <property type="project" value="UniProtKB-KW"/>
</dbReference>